<proteinExistence type="predicted"/>
<accession>A0A2H3TRV2</accession>
<feature type="compositionally biased region" description="Polar residues" evidence="2">
    <location>
        <begin position="7"/>
        <end position="18"/>
    </location>
</feature>
<evidence type="ECO:0000256" key="1">
    <source>
        <dbReference type="SAM" id="Coils"/>
    </source>
</evidence>
<feature type="coiled-coil region" evidence="1">
    <location>
        <begin position="465"/>
        <end position="499"/>
    </location>
</feature>
<reference evidence="4" key="1">
    <citation type="submission" date="2016-09" db="EMBL/GenBank/DDBJ databases">
        <authorList>
            <person name="Guldener U."/>
        </authorList>
    </citation>
    <scope>NUCLEOTIDE SEQUENCE [LARGE SCALE GENOMIC DNA]</scope>
    <source>
        <strain evidence="4">V64-1</strain>
    </source>
</reference>
<dbReference type="VEuPathDB" id="FungiDB:FOXG_22516"/>
<feature type="compositionally biased region" description="Acidic residues" evidence="2">
    <location>
        <begin position="30"/>
        <end position="44"/>
    </location>
</feature>
<dbReference type="VEuPathDB" id="FungiDB:HZS61_011058"/>
<dbReference type="OrthoDB" id="5084952at2759"/>
<feature type="coiled-coil region" evidence="1">
    <location>
        <begin position="59"/>
        <end position="111"/>
    </location>
</feature>
<dbReference type="VEuPathDB" id="FungiDB:FOMG_11505"/>
<dbReference type="AlphaFoldDB" id="A0A2H3TRV2"/>
<dbReference type="Proteomes" id="UP000219369">
    <property type="component" value="Unassembled WGS sequence"/>
</dbReference>
<protein>
    <recommendedName>
        <fullName evidence="5">Retrotransposon gag domain-containing protein</fullName>
    </recommendedName>
</protein>
<dbReference type="VEuPathDB" id="FungiDB:FOC1_g10006424"/>
<evidence type="ECO:0000256" key="2">
    <source>
        <dbReference type="SAM" id="MobiDB-lite"/>
    </source>
</evidence>
<name>A0A2H3TRV2_FUSOX</name>
<organism evidence="3 4">
    <name type="scientific">Fusarium oxysporum</name>
    <name type="common">Fusarium vascular wilt</name>
    <dbReference type="NCBI Taxonomy" id="5507"/>
    <lineage>
        <taxon>Eukaryota</taxon>
        <taxon>Fungi</taxon>
        <taxon>Dikarya</taxon>
        <taxon>Ascomycota</taxon>
        <taxon>Pezizomycotina</taxon>
        <taxon>Sordariomycetes</taxon>
        <taxon>Hypocreomycetidae</taxon>
        <taxon>Hypocreales</taxon>
        <taxon>Nectriaceae</taxon>
        <taxon>Fusarium</taxon>
        <taxon>Fusarium oxysporum species complex</taxon>
    </lineage>
</organism>
<gene>
    <name evidence="3" type="ORF">FRV6_11657</name>
</gene>
<keyword evidence="1" id="KW-0175">Coiled coil</keyword>
<dbReference type="EMBL" id="FMJY01000006">
    <property type="protein sequence ID" value="SCO87530.1"/>
    <property type="molecule type" value="Genomic_DNA"/>
</dbReference>
<evidence type="ECO:0000313" key="3">
    <source>
        <dbReference type="EMBL" id="SCO87530.1"/>
    </source>
</evidence>
<evidence type="ECO:0000313" key="4">
    <source>
        <dbReference type="Proteomes" id="UP000219369"/>
    </source>
</evidence>
<dbReference type="VEuPathDB" id="FungiDB:FOXG_21180"/>
<feature type="region of interest" description="Disordered" evidence="2">
    <location>
        <begin position="1"/>
        <end position="57"/>
    </location>
</feature>
<evidence type="ECO:0008006" key="5">
    <source>
        <dbReference type="Google" id="ProtNLM"/>
    </source>
</evidence>
<sequence>MAPATPNRPSTAGRTQHATPPEEAQSLAEELQEVPMETDEEEGDIQNPPIHPNSHEDEVKKLKKKLRNLGEQHNTLLDNAKNNAKIAQNRIEALEKKVADLAEIAESLGKTAEHSQKLYKEHIEHTQALVATGKDPGEILRPRQPDSFNGDADKLQGFLTSLRSYQIYYPIQFTTEELRVRHGMGFLKDKALRMMEPIIRDYRGSAADYLAEYRYQAAKLNWGEEAHMAQVYLGLKSEVKDAMVNIRPKPKNLNELANIAGKQPEALQQIDDIPVRVTLRDTEQAFQKEREAGAKIRTYHHRRSRHIGHRGGIARETARYLRKQDERLNQKWQQPYEQLFDETGNRMWTSQEDKCIQEAREHGETSKFASLNIRAYHIDNATNPHHKEPKFNVKDDLSCKYHWCKEHRRNKEDNNCFPVTIPGTPNDKPYLATETEGYLVHLWYENLGVAELRFHMPYYREIQKNKNLCEGIKQMTQEITDVEEELEALTLKESMKQERHQEIPKRIQEIIKPEEKFEIIDLGKYQKGKETEFT</sequence>
<dbReference type="VEuPathDB" id="FungiDB:FOZG_18237"/>